<name>F3PX02_9BACE</name>
<keyword evidence="1" id="KW-0472">Membrane</keyword>
<dbReference type="STRING" id="763034.HMPREF9446_03290"/>
<comment type="caution">
    <text evidence="2">The sequence shown here is derived from an EMBL/GenBank/DDBJ whole genome shotgun (WGS) entry which is preliminary data.</text>
</comment>
<dbReference type="EMBL" id="AFBN01000096">
    <property type="protein sequence ID" value="EGF52081.1"/>
    <property type="molecule type" value="Genomic_DNA"/>
</dbReference>
<proteinExistence type="predicted"/>
<dbReference type="AlphaFoldDB" id="F3PX02"/>
<gene>
    <name evidence="2" type="ORF">HMPREF9446_03290</name>
</gene>
<dbReference type="Proteomes" id="UP000003416">
    <property type="component" value="Unassembled WGS sequence"/>
</dbReference>
<accession>F3PX02</accession>
<feature type="transmembrane region" description="Helical" evidence="1">
    <location>
        <begin position="26"/>
        <end position="46"/>
    </location>
</feature>
<keyword evidence="3" id="KW-1185">Reference proteome</keyword>
<dbReference type="HOGENOM" id="CLU_2950546_0_0_10"/>
<evidence type="ECO:0000256" key="1">
    <source>
        <dbReference type="SAM" id="Phobius"/>
    </source>
</evidence>
<protein>
    <submittedName>
        <fullName evidence="2">Uncharacterized protein</fullName>
    </submittedName>
</protein>
<sequence>MEQYNHSFISFSLVHRHFLCLKVHNFIYYISFFLFLPSPCGTKYVFIKNKLFPVINFVS</sequence>
<keyword evidence="1" id="KW-1133">Transmembrane helix</keyword>
<reference evidence="2 3" key="1">
    <citation type="submission" date="2011-02" db="EMBL/GenBank/DDBJ databases">
        <authorList>
            <person name="Weinstock G."/>
            <person name="Sodergren E."/>
            <person name="Clifton S."/>
            <person name="Fulton L."/>
            <person name="Fulton B."/>
            <person name="Courtney L."/>
            <person name="Fronick C."/>
            <person name="Harrison M."/>
            <person name="Strong C."/>
            <person name="Farmer C."/>
            <person name="Delahaunty K."/>
            <person name="Markovic C."/>
            <person name="Hall O."/>
            <person name="Minx P."/>
            <person name="Tomlinson C."/>
            <person name="Mitreva M."/>
            <person name="Hou S."/>
            <person name="Chen J."/>
            <person name="Wollam A."/>
            <person name="Pepin K.H."/>
            <person name="Johnson M."/>
            <person name="Bhonagiri V."/>
            <person name="Zhang X."/>
            <person name="Suruliraj S."/>
            <person name="Warren W."/>
            <person name="Chinwalla A."/>
            <person name="Mardis E.R."/>
            <person name="Wilson R.K."/>
        </authorList>
    </citation>
    <scope>NUCLEOTIDE SEQUENCE [LARGE SCALE GENOMIC DNA]</scope>
    <source>
        <strain evidence="2 3">YIT 12057</strain>
    </source>
</reference>
<evidence type="ECO:0000313" key="2">
    <source>
        <dbReference type="EMBL" id="EGF52081.1"/>
    </source>
</evidence>
<organism evidence="2 3">
    <name type="scientific">Bacteroides fluxus YIT 12057</name>
    <dbReference type="NCBI Taxonomy" id="763034"/>
    <lineage>
        <taxon>Bacteria</taxon>
        <taxon>Pseudomonadati</taxon>
        <taxon>Bacteroidota</taxon>
        <taxon>Bacteroidia</taxon>
        <taxon>Bacteroidales</taxon>
        <taxon>Bacteroidaceae</taxon>
        <taxon>Bacteroides</taxon>
    </lineage>
</organism>
<keyword evidence="1" id="KW-0812">Transmembrane</keyword>
<evidence type="ECO:0000313" key="3">
    <source>
        <dbReference type="Proteomes" id="UP000003416"/>
    </source>
</evidence>